<feature type="transmembrane region" description="Helical" evidence="17">
    <location>
        <begin position="182"/>
        <end position="205"/>
    </location>
</feature>
<evidence type="ECO:0000259" key="18">
    <source>
        <dbReference type="Pfam" id="PF00361"/>
    </source>
</evidence>
<dbReference type="PANTHER" id="PTHR43507:SF20">
    <property type="entry name" value="NADH-UBIQUINONE OXIDOREDUCTASE CHAIN 4"/>
    <property type="match status" value="1"/>
</dbReference>
<feature type="transmembrane region" description="Helical" evidence="17">
    <location>
        <begin position="419"/>
        <end position="437"/>
    </location>
</feature>
<gene>
    <name evidence="19" type="primary">ND4</name>
</gene>
<feature type="transmembrane region" description="Helical" evidence="17">
    <location>
        <begin position="374"/>
        <end position="398"/>
    </location>
</feature>
<evidence type="ECO:0000256" key="3">
    <source>
        <dbReference type="ARBA" id="ARBA00009025"/>
    </source>
</evidence>
<keyword evidence="15 17" id="KW-0472">Membrane</keyword>
<evidence type="ECO:0000256" key="14">
    <source>
        <dbReference type="ARBA" id="ARBA00023128"/>
    </source>
</evidence>
<protein>
    <recommendedName>
        <fullName evidence="5 17">NADH-ubiquinone oxidoreductase chain 4</fullName>
        <ecNumber evidence="4 17">7.1.1.2</ecNumber>
    </recommendedName>
</protein>
<organism evidence="19">
    <name type="scientific">Sycobia sp. 2 JXW-2020</name>
    <dbReference type="NCBI Taxonomy" id="2781669"/>
    <lineage>
        <taxon>Eukaryota</taxon>
        <taxon>Metazoa</taxon>
        <taxon>Ecdysozoa</taxon>
        <taxon>Arthropoda</taxon>
        <taxon>Hexapoda</taxon>
        <taxon>Insecta</taxon>
        <taxon>Pterygota</taxon>
        <taxon>Neoptera</taxon>
        <taxon>Endopterygota</taxon>
        <taxon>Hymenoptera</taxon>
        <taxon>Apocrita</taxon>
        <taxon>Proctotrupomorpha</taxon>
        <taxon>Chalcidoidea</taxon>
        <taxon>Pteromalidae</taxon>
        <taxon>Epichrysomallinae</taxon>
        <taxon>Sycobia</taxon>
    </lineage>
</organism>
<feature type="transmembrane region" description="Helical" evidence="17">
    <location>
        <begin position="86"/>
        <end position="103"/>
    </location>
</feature>
<keyword evidence="7 17" id="KW-0679">Respiratory chain</keyword>
<evidence type="ECO:0000256" key="8">
    <source>
        <dbReference type="ARBA" id="ARBA00022692"/>
    </source>
</evidence>
<evidence type="ECO:0000256" key="15">
    <source>
        <dbReference type="ARBA" id="ARBA00023136"/>
    </source>
</evidence>
<dbReference type="GO" id="GO:0048039">
    <property type="term" value="F:ubiquinone binding"/>
    <property type="evidence" value="ECO:0007669"/>
    <property type="project" value="TreeGrafter"/>
</dbReference>
<keyword evidence="9" id="KW-1278">Translocase</keyword>
<dbReference type="GO" id="GO:0003954">
    <property type="term" value="F:NADH dehydrogenase activity"/>
    <property type="evidence" value="ECO:0007669"/>
    <property type="project" value="TreeGrafter"/>
</dbReference>
<dbReference type="InterPro" id="IPR001750">
    <property type="entry name" value="ND/Mrp_TM"/>
</dbReference>
<reference evidence="19" key="1">
    <citation type="journal article" name="Insects">
        <title>Tracking the Distribution and Burst of Nuclear Mitochondrial DNA Sequences (NUMTs) in Fig Wasp Genomes.</title>
        <authorList>
            <person name="Wang J.X."/>
            <person name="Liu J."/>
            <person name="Miao Y.H."/>
            <person name="Huang D.W."/>
            <person name="Xiao J.H."/>
        </authorList>
    </citation>
    <scope>NUCLEOTIDE SEQUENCE</scope>
</reference>
<dbReference type="GO" id="GO:0031966">
    <property type="term" value="C:mitochondrial membrane"/>
    <property type="evidence" value="ECO:0007669"/>
    <property type="project" value="UniProtKB-SubCell"/>
</dbReference>
<evidence type="ECO:0000256" key="16">
    <source>
        <dbReference type="ARBA" id="ARBA00049551"/>
    </source>
</evidence>
<sequence>MKLLLYMSMLLWFNMINKNKNFILLMVYMLLSVFLIMPMISMNEWMGQYMMIAMDNYSLIFIFLSIMIICLMFMVSNFINFKLKYMLNLLIMNLILILCFSMMNYLYFYLFFEFSLIPMFYLIMGWGYQNERINATMYMMFYTLFMSLPLLMLIFMMLNYFNSLSYYYMMYNIMYIKTLPSMLFYMFMIIPFLVKLPMFMFHSWLPKAHLEAPVSGSMLLAGVMLKLGAYGMIRTMFMMLNYAKNYNFIFMILSIFGAVILSAYCLVQIDMKLIVALSSVVHMSMGLIGLMSMMKFGVLGGFLMMFGHGLCSSGMFYLIQMNYEKLKSRNMFINKGTQYYHPTLMMWWFLFCMVNMSAPISLNLISEIFIMNSFIYWLYEFLMFMMIMMFLCTVYNLYLYSFMNHGYNFNIMKINIMKLMNYLILFIHWMPTNILMLKLKFLI</sequence>
<evidence type="ECO:0000256" key="4">
    <source>
        <dbReference type="ARBA" id="ARBA00012944"/>
    </source>
</evidence>
<proteinExistence type="inferred from homology"/>
<dbReference type="GO" id="GO:0008137">
    <property type="term" value="F:NADH dehydrogenase (ubiquinone) activity"/>
    <property type="evidence" value="ECO:0007669"/>
    <property type="project" value="UniProtKB-UniRule"/>
</dbReference>
<dbReference type="AlphaFoldDB" id="A0A8A6UTG1"/>
<evidence type="ECO:0000256" key="10">
    <source>
        <dbReference type="ARBA" id="ARBA00022982"/>
    </source>
</evidence>
<comment type="catalytic activity">
    <reaction evidence="16 17">
        <text>a ubiquinone + NADH + 5 H(+)(in) = a ubiquinol + NAD(+) + 4 H(+)(out)</text>
        <dbReference type="Rhea" id="RHEA:29091"/>
        <dbReference type="Rhea" id="RHEA-COMP:9565"/>
        <dbReference type="Rhea" id="RHEA-COMP:9566"/>
        <dbReference type="ChEBI" id="CHEBI:15378"/>
        <dbReference type="ChEBI" id="CHEBI:16389"/>
        <dbReference type="ChEBI" id="CHEBI:17976"/>
        <dbReference type="ChEBI" id="CHEBI:57540"/>
        <dbReference type="ChEBI" id="CHEBI:57945"/>
        <dbReference type="EC" id="7.1.1.2"/>
    </reaction>
</comment>
<evidence type="ECO:0000256" key="7">
    <source>
        <dbReference type="ARBA" id="ARBA00022660"/>
    </source>
</evidence>
<keyword evidence="6 17" id="KW-0813">Transport</keyword>
<dbReference type="EMBL" id="MT947600">
    <property type="protein sequence ID" value="QTK03062.1"/>
    <property type="molecule type" value="Genomic_DNA"/>
</dbReference>
<feature type="transmembrane region" description="Helical" evidence="17">
    <location>
        <begin position="217"/>
        <end position="240"/>
    </location>
</feature>
<dbReference type="Pfam" id="PF00361">
    <property type="entry name" value="Proton_antipo_M"/>
    <property type="match status" value="1"/>
</dbReference>
<comment type="subcellular location">
    <subcellularLocation>
        <location evidence="2 17">Mitochondrion membrane</location>
        <topology evidence="2 17">Multi-pass membrane protein</topology>
    </subcellularLocation>
</comment>
<feature type="transmembrane region" description="Helical" evidence="17">
    <location>
        <begin position="298"/>
        <end position="319"/>
    </location>
</feature>
<keyword evidence="10 17" id="KW-0249">Electron transport</keyword>
<feature type="transmembrane region" description="Helical" evidence="17">
    <location>
        <begin position="339"/>
        <end position="362"/>
    </location>
</feature>
<keyword evidence="13 17" id="KW-0830">Ubiquinone</keyword>
<comment type="function">
    <text evidence="17">Core subunit of the mitochondrial membrane respiratory chain NADH dehydrogenase (Complex I) which catalyzes electron transfer from NADH through the respiratory chain, using ubiquinone as an electron acceptor. Essential for the catalytic activity and assembly of complex I.</text>
</comment>
<feature type="transmembrane region" description="Helical" evidence="17">
    <location>
        <begin position="273"/>
        <end position="292"/>
    </location>
</feature>
<evidence type="ECO:0000256" key="17">
    <source>
        <dbReference type="RuleBase" id="RU003297"/>
    </source>
</evidence>
<dbReference type="PANTHER" id="PTHR43507">
    <property type="entry name" value="NADH-UBIQUINONE OXIDOREDUCTASE CHAIN 4"/>
    <property type="match status" value="1"/>
</dbReference>
<evidence type="ECO:0000256" key="9">
    <source>
        <dbReference type="ARBA" id="ARBA00022967"/>
    </source>
</evidence>
<evidence type="ECO:0000313" key="19">
    <source>
        <dbReference type="EMBL" id="QTK03062.1"/>
    </source>
</evidence>
<geneLocation type="mitochondrion" evidence="19"/>
<feature type="transmembrane region" description="Helical" evidence="17">
    <location>
        <begin position="109"/>
        <end position="128"/>
    </location>
</feature>
<comment type="function">
    <text evidence="1">Core subunit of the mitochondrial membrane respiratory chain NADH dehydrogenase (Complex I) that is believed to belong to the minimal assembly required for catalysis. Complex I functions in the transfer of electrons from NADH to the respiratory chain. The immediate electron acceptor for the enzyme is believed to be ubiquinone.</text>
</comment>
<comment type="similarity">
    <text evidence="3 17">Belongs to the complex I subunit 4 family.</text>
</comment>
<evidence type="ECO:0000256" key="5">
    <source>
        <dbReference type="ARBA" id="ARBA00021006"/>
    </source>
</evidence>
<evidence type="ECO:0000256" key="12">
    <source>
        <dbReference type="ARBA" id="ARBA00023027"/>
    </source>
</evidence>
<dbReference type="InterPro" id="IPR003918">
    <property type="entry name" value="NADH_UbQ_OxRdtase"/>
</dbReference>
<evidence type="ECO:0000256" key="1">
    <source>
        <dbReference type="ARBA" id="ARBA00003257"/>
    </source>
</evidence>
<feature type="transmembrane region" description="Helical" evidence="17">
    <location>
        <begin position="21"/>
        <end position="40"/>
    </location>
</feature>
<evidence type="ECO:0000256" key="2">
    <source>
        <dbReference type="ARBA" id="ARBA00004225"/>
    </source>
</evidence>
<keyword evidence="14 17" id="KW-0496">Mitochondrion</keyword>
<keyword evidence="12 17" id="KW-0520">NAD</keyword>
<dbReference type="GO" id="GO:0015990">
    <property type="term" value="P:electron transport coupled proton transport"/>
    <property type="evidence" value="ECO:0007669"/>
    <property type="project" value="TreeGrafter"/>
</dbReference>
<dbReference type="PRINTS" id="PR01437">
    <property type="entry name" value="NUOXDRDTASE4"/>
</dbReference>
<keyword evidence="11 17" id="KW-1133">Transmembrane helix</keyword>
<evidence type="ECO:0000256" key="6">
    <source>
        <dbReference type="ARBA" id="ARBA00022448"/>
    </source>
</evidence>
<evidence type="ECO:0000256" key="11">
    <source>
        <dbReference type="ARBA" id="ARBA00022989"/>
    </source>
</evidence>
<accession>A0A8A6UTG1</accession>
<dbReference type="GO" id="GO:0042773">
    <property type="term" value="P:ATP synthesis coupled electron transport"/>
    <property type="evidence" value="ECO:0007669"/>
    <property type="project" value="InterPro"/>
</dbReference>
<feature type="domain" description="NADH:quinone oxidoreductase/Mrp antiporter transmembrane" evidence="18">
    <location>
        <begin position="104"/>
        <end position="387"/>
    </location>
</feature>
<dbReference type="EC" id="7.1.1.2" evidence="4 17"/>
<keyword evidence="8 17" id="KW-0812">Transmembrane</keyword>
<feature type="transmembrane region" description="Helical" evidence="17">
    <location>
        <begin position="246"/>
        <end position="266"/>
    </location>
</feature>
<feature type="transmembrane region" description="Helical" evidence="17">
    <location>
        <begin position="140"/>
        <end position="162"/>
    </location>
</feature>
<evidence type="ECO:0000256" key="13">
    <source>
        <dbReference type="ARBA" id="ARBA00023075"/>
    </source>
</evidence>
<feature type="transmembrane region" description="Helical" evidence="17">
    <location>
        <begin position="60"/>
        <end position="79"/>
    </location>
</feature>
<name>A0A8A6UTG1_9HYME</name>